<protein>
    <submittedName>
        <fullName evidence="1">Uncharacterized protein</fullName>
    </submittedName>
</protein>
<proteinExistence type="predicted"/>
<dbReference type="AlphaFoldDB" id="A0AAD4J064"/>
<evidence type="ECO:0000313" key="2">
    <source>
        <dbReference type="Proteomes" id="UP001190926"/>
    </source>
</evidence>
<sequence>MEIERLFWVLIRQTHGNRAALVKERRDLDVVKTRQGRELEESEICSLRPLGRLAHLAGRAAELLGPVGENAGAARVRTATGRLGLRESAGVVFTGMKFSIQFDLGY</sequence>
<accession>A0AAD4J064</accession>
<dbReference type="Proteomes" id="UP001190926">
    <property type="component" value="Unassembled WGS sequence"/>
</dbReference>
<organism evidence="1 2">
    <name type="scientific">Perilla frutescens var. hirtella</name>
    <name type="common">Perilla citriodora</name>
    <name type="synonym">Perilla setoyensis</name>
    <dbReference type="NCBI Taxonomy" id="608512"/>
    <lineage>
        <taxon>Eukaryota</taxon>
        <taxon>Viridiplantae</taxon>
        <taxon>Streptophyta</taxon>
        <taxon>Embryophyta</taxon>
        <taxon>Tracheophyta</taxon>
        <taxon>Spermatophyta</taxon>
        <taxon>Magnoliopsida</taxon>
        <taxon>eudicotyledons</taxon>
        <taxon>Gunneridae</taxon>
        <taxon>Pentapetalae</taxon>
        <taxon>asterids</taxon>
        <taxon>lamiids</taxon>
        <taxon>Lamiales</taxon>
        <taxon>Lamiaceae</taxon>
        <taxon>Nepetoideae</taxon>
        <taxon>Elsholtzieae</taxon>
        <taxon>Perilla</taxon>
    </lineage>
</organism>
<comment type="caution">
    <text evidence="1">The sequence shown here is derived from an EMBL/GenBank/DDBJ whole genome shotgun (WGS) entry which is preliminary data.</text>
</comment>
<evidence type="ECO:0000313" key="1">
    <source>
        <dbReference type="EMBL" id="KAH6824391.1"/>
    </source>
</evidence>
<gene>
    <name evidence="1" type="ORF">C2S53_019741</name>
</gene>
<dbReference type="EMBL" id="SDAM02000350">
    <property type="protein sequence ID" value="KAH6824391.1"/>
    <property type="molecule type" value="Genomic_DNA"/>
</dbReference>
<name>A0AAD4J064_PERFH</name>
<keyword evidence="2" id="KW-1185">Reference proteome</keyword>
<reference evidence="1 2" key="1">
    <citation type="journal article" date="2021" name="Nat. Commun.">
        <title>Incipient diploidization of the medicinal plant Perilla within 10,000 years.</title>
        <authorList>
            <person name="Zhang Y."/>
            <person name="Shen Q."/>
            <person name="Leng L."/>
            <person name="Zhang D."/>
            <person name="Chen S."/>
            <person name="Shi Y."/>
            <person name="Ning Z."/>
            <person name="Chen S."/>
        </authorList>
    </citation>
    <scope>NUCLEOTIDE SEQUENCE [LARGE SCALE GENOMIC DNA]</scope>
    <source>
        <strain evidence="2">cv. PC099</strain>
    </source>
</reference>